<feature type="domain" description="RING-type" evidence="8">
    <location>
        <begin position="16"/>
        <end position="58"/>
    </location>
</feature>
<dbReference type="Pfam" id="PF00643">
    <property type="entry name" value="zf-B_box"/>
    <property type="match status" value="1"/>
</dbReference>
<evidence type="ECO:0000313" key="11">
    <source>
        <dbReference type="Proteomes" id="UP001190640"/>
    </source>
</evidence>
<reference evidence="12" key="1">
    <citation type="submission" date="2025-08" db="UniProtKB">
        <authorList>
            <consortium name="RefSeq"/>
        </authorList>
    </citation>
    <scope>IDENTIFICATION</scope>
    <source>
        <tissue evidence="12">Blood</tissue>
    </source>
</reference>
<organism evidence="11 12">
    <name type="scientific">Eublepharis macularius</name>
    <name type="common">Leopard gecko</name>
    <name type="synonym">Cyrtodactylus macularius</name>
    <dbReference type="NCBI Taxonomy" id="481883"/>
    <lineage>
        <taxon>Eukaryota</taxon>
        <taxon>Metazoa</taxon>
        <taxon>Chordata</taxon>
        <taxon>Craniata</taxon>
        <taxon>Vertebrata</taxon>
        <taxon>Euteleostomi</taxon>
        <taxon>Lepidosauria</taxon>
        <taxon>Squamata</taxon>
        <taxon>Bifurcata</taxon>
        <taxon>Gekkota</taxon>
        <taxon>Eublepharidae</taxon>
        <taxon>Eublepharinae</taxon>
        <taxon>Eublepharis</taxon>
    </lineage>
</organism>
<comment type="similarity">
    <text evidence="1">Belongs to the ohanin/vespryn family.</text>
</comment>
<dbReference type="SUPFAM" id="SSF57845">
    <property type="entry name" value="B-box zinc-binding domain"/>
    <property type="match status" value="1"/>
</dbReference>
<dbReference type="SMART" id="SM00184">
    <property type="entry name" value="RING"/>
    <property type="match status" value="1"/>
</dbReference>
<dbReference type="InterPro" id="IPR050143">
    <property type="entry name" value="TRIM/RBCC"/>
</dbReference>
<evidence type="ECO:0000256" key="2">
    <source>
        <dbReference type="ARBA" id="ARBA00022699"/>
    </source>
</evidence>
<evidence type="ECO:0000256" key="7">
    <source>
        <dbReference type="PROSITE-ProRule" id="PRU00024"/>
    </source>
</evidence>
<dbReference type="SUPFAM" id="SSF49899">
    <property type="entry name" value="Concanavalin A-like lectins/glucanases"/>
    <property type="match status" value="1"/>
</dbReference>
<dbReference type="PROSITE" id="PS50188">
    <property type="entry name" value="B302_SPRY"/>
    <property type="match status" value="1"/>
</dbReference>
<dbReference type="PROSITE" id="PS50089">
    <property type="entry name" value="ZF_RING_2"/>
    <property type="match status" value="1"/>
</dbReference>
<dbReference type="FunFam" id="2.60.120.920:FF:000004">
    <property type="entry name" value="Butyrophilin subfamily 1 member A1"/>
    <property type="match status" value="1"/>
</dbReference>
<comment type="function">
    <text evidence="6">Neurotoxin that produces dose-dependent hypolocomotion and hyperalgesia in mice. May directly act on the central nervous system, as it is 6500-fold more potent when administered intracerebroventricularly than intraperitoneal.</text>
</comment>
<dbReference type="PANTHER" id="PTHR24103">
    <property type="entry name" value="E3 UBIQUITIN-PROTEIN LIGASE TRIM"/>
    <property type="match status" value="1"/>
</dbReference>
<evidence type="ECO:0000256" key="5">
    <source>
        <dbReference type="ARBA" id="ARBA00022833"/>
    </source>
</evidence>
<dbReference type="InterPro" id="IPR017907">
    <property type="entry name" value="Znf_RING_CS"/>
</dbReference>
<dbReference type="CDD" id="cd16594">
    <property type="entry name" value="RING-HC_TRIM7-like_C-IV"/>
    <property type="match status" value="1"/>
</dbReference>
<dbReference type="GO" id="GO:0008270">
    <property type="term" value="F:zinc ion binding"/>
    <property type="evidence" value="ECO:0007669"/>
    <property type="project" value="UniProtKB-KW"/>
</dbReference>
<dbReference type="CDD" id="cd12888">
    <property type="entry name" value="SPRY_PRY_TRIM7_like"/>
    <property type="match status" value="1"/>
</dbReference>
<dbReference type="Gene3D" id="3.30.40.10">
    <property type="entry name" value="Zinc/RING finger domain, C3HC4 (zinc finger)"/>
    <property type="match status" value="1"/>
</dbReference>
<dbReference type="Gene3D" id="2.60.120.920">
    <property type="match status" value="1"/>
</dbReference>
<evidence type="ECO:0000313" key="12">
    <source>
        <dbReference type="RefSeq" id="XP_054834656.1"/>
    </source>
</evidence>
<evidence type="ECO:0000256" key="3">
    <source>
        <dbReference type="ARBA" id="ARBA00022723"/>
    </source>
</evidence>
<name>A0AA97JC84_EUBMA</name>
<keyword evidence="2" id="KW-0800">Toxin</keyword>
<feature type="domain" description="B box-type" evidence="9">
    <location>
        <begin position="91"/>
        <end position="132"/>
    </location>
</feature>
<evidence type="ECO:0000256" key="1">
    <source>
        <dbReference type="ARBA" id="ARBA00009651"/>
    </source>
</evidence>
<evidence type="ECO:0000259" key="9">
    <source>
        <dbReference type="PROSITE" id="PS50119"/>
    </source>
</evidence>
<dbReference type="InterPro" id="IPR013083">
    <property type="entry name" value="Znf_RING/FYVE/PHD"/>
</dbReference>
<accession>A0AA97JC84</accession>
<dbReference type="SMART" id="SM00336">
    <property type="entry name" value="BBOX"/>
    <property type="match status" value="1"/>
</dbReference>
<dbReference type="InterPro" id="IPR003877">
    <property type="entry name" value="SPRY_dom"/>
</dbReference>
<dbReference type="InterPro" id="IPR006574">
    <property type="entry name" value="PRY"/>
</dbReference>
<dbReference type="Pfam" id="PF00622">
    <property type="entry name" value="SPRY"/>
    <property type="match status" value="1"/>
</dbReference>
<dbReference type="RefSeq" id="XP_054834656.1">
    <property type="nucleotide sequence ID" value="XM_054978681.1"/>
</dbReference>
<dbReference type="InterPro" id="IPR013320">
    <property type="entry name" value="ConA-like_dom_sf"/>
</dbReference>
<dbReference type="AlphaFoldDB" id="A0AA97JC84"/>
<keyword evidence="2" id="KW-0528">Neurotoxin</keyword>
<dbReference type="InterPro" id="IPR043136">
    <property type="entry name" value="B30.2/SPRY_sf"/>
</dbReference>
<dbReference type="Proteomes" id="UP001190640">
    <property type="component" value="Chromosome 4"/>
</dbReference>
<keyword evidence="11" id="KW-1185">Reference proteome</keyword>
<dbReference type="Pfam" id="PF15227">
    <property type="entry name" value="zf-C3HC4_4"/>
    <property type="match status" value="1"/>
</dbReference>
<evidence type="ECO:0000256" key="4">
    <source>
        <dbReference type="ARBA" id="ARBA00022771"/>
    </source>
</evidence>
<evidence type="ECO:0000259" key="8">
    <source>
        <dbReference type="PROSITE" id="PS50089"/>
    </source>
</evidence>
<evidence type="ECO:0000256" key="6">
    <source>
        <dbReference type="ARBA" id="ARBA00034460"/>
    </source>
</evidence>
<gene>
    <name evidence="12" type="primary">LOC129329221</name>
</gene>
<keyword evidence="5" id="KW-0862">Zinc</keyword>
<dbReference type="InterPro" id="IPR001870">
    <property type="entry name" value="B30.2/SPRY"/>
</dbReference>
<dbReference type="PRINTS" id="PR01407">
    <property type="entry name" value="BUTYPHLNCDUF"/>
</dbReference>
<protein>
    <submittedName>
        <fullName evidence="12">Zinc finger protein RFP-like isoform X2</fullName>
    </submittedName>
</protein>
<keyword evidence="4 7" id="KW-0863">Zinc-finger</keyword>
<dbReference type="InterPro" id="IPR000315">
    <property type="entry name" value="Znf_B-box"/>
</dbReference>
<dbReference type="PROSITE" id="PS00518">
    <property type="entry name" value="ZF_RING_1"/>
    <property type="match status" value="1"/>
</dbReference>
<evidence type="ECO:0000259" key="10">
    <source>
        <dbReference type="PROSITE" id="PS50188"/>
    </source>
</evidence>
<proteinExistence type="inferred from homology"/>
<dbReference type="GeneID" id="129329221"/>
<dbReference type="Gene3D" id="3.30.160.60">
    <property type="entry name" value="Classic Zinc Finger"/>
    <property type="match status" value="1"/>
</dbReference>
<dbReference type="SMART" id="SM00449">
    <property type="entry name" value="SPRY"/>
    <property type="match status" value="1"/>
</dbReference>
<dbReference type="InterPro" id="IPR001841">
    <property type="entry name" value="Znf_RING"/>
</dbReference>
<dbReference type="SMART" id="SM00589">
    <property type="entry name" value="PRY"/>
    <property type="match status" value="1"/>
</dbReference>
<sequence>MATANPAKTLQDDATCSICLDYFQDPVMIIECGHNFCRACITKYWKASDCSACCPECRQLFSWKNLKPNRQLGNMVETAKQLNLQLKNSSEKERMCEEHQKPLTVFCKTDQTLICTVCDRSKAHRNHEVVHTPEASAHYKEMLLRHLENLKKERNKIQSAKSNGEKPCQELLNIGSVLDRCKKGTFQYPAIPDASDMKKRFYQFCEGSTFLQSSLRKFRDNLLKPKWIKENVLFDPETAHPRYVVSADRKTVRWGSIRQEFPYNPKRFHYVRCVLGCKGFTSGKHYWTVDVGDGDYWAVGVARESVEREEEIEFEPDEGIWALGLYNDQYKALTSPPTLLDVEDEPTQIQISLNYEAGTVAFYDTEDNTRLFTFQSVDFEGEEIFPFFRIVDSSTVLKLCS</sequence>
<dbReference type="PROSITE" id="PS50119">
    <property type="entry name" value="ZF_BBOX"/>
    <property type="match status" value="1"/>
</dbReference>
<dbReference type="InterPro" id="IPR003879">
    <property type="entry name" value="Butyrophylin_SPRY"/>
</dbReference>
<feature type="domain" description="B30.2/SPRY" evidence="10">
    <location>
        <begin position="210"/>
        <end position="401"/>
    </location>
</feature>
<keyword evidence="3" id="KW-0479">Metal-binding</keyword>
<dbReference type="SUPFAM" id="SSF57850">
    <property type="entry name" value="RING/U-box"/>
    <property type="match status" value="1"/>
</dbReference>
<dbReference type="Pfam" id="PF13765">
    <property type="entry name" value="PRY"/>
    <property type="match status" value="1"/>
</dbReference>